<dbReference type="EMBL" id="RXOF01000003">
    <property type="protein sequence ID" value="RTQ51386.1"/>
    <property type="molecule type" value="Genomic_DNA"/>
</dbReference>
<dbReference type="GO" id="GO:0016787">
    <property type="term" value="F:hydrolase activity"/>
    <property type="evidence" value="ECO:0007669"/>
    <property type="project" value="UniProtKB-KW"/>
</dbReference>
<keyword evidence="3" id="KW-1185">Reference proteome</keyword>
<dbReference type="RefSeq" id="WP_126692279.1">
    <property type="nucleotide sequence ID" value="NZ_RXOF01000003.1"/>
</dbReference>
<organism evidence="2 3">
    <name type="scientific">Hymenobacter gummosus</name>
    <dbReference type="NCBI Taxonomy" id="1776032"/>
    <lineage>
        <taxon>Bacteria</taxon>
        <taxon>Pseudomonadati</taxon>
        <taxon>Bacteroidota</taxon>
        <taxon>Cytophagia</taxon>
        <taxon>Cytophagales</taxon>
        <taxon>Hymenobacteraceae</taxon>
        <taxon>Hymenobacter</taxon>
    </lineage>
</organism>
<dbReference type="Pfam" id="PF14206">
    <property type="entry name" value="Cys_rich_CPCC"/>
    <property type="match status" value="1"/>
</dbReference>
<dbReference type="Proteomes" id="UP000282184">
    <property type="component" value="Unassembled WGS sequence"/>
</dbReference>
<evidence type="ECO:0000259" key="1">
    <source>
        <dbReference type="Pfam" id="PF14206"/>
    </source>
</evidence>
<dbReference type="OrthoDB" id="1456570at2"/>
<name>A0A431U5C6_9BACT</name>
<dbReference type="InterPro" id="IPR025983">
    <property type="entry name" value="Cys_rich_CPCC"/>
</dbReference>
<sequence>MKANRHGNYPCPCCSYYTFDAPPDNSFDICPVCYWEDDGVQLREPTYAGGANKLSLEQARLHYAQYGACEPGMQRYVRAPLPDELPDQA</sequence>
<dbReference type="AlphaFoldDB" id="A0A431U5C6"/>
<reference evidence="2 3" key="1">
    <citation type="submission" date="2018-12" db="EMBL/GenBank/DDBJ databases">
        <title>Hymenobacter gummosus sp. nov., isolated from a spring.</title>
        <authorList>
            <person name="Nie L."/>
        </authorList>
    </citation>
    <scope>NUCLEOTIDE SEQUENCE [LARGE SCALE GENOMIC DNA]</scope>
    <source>
        <strain evidence="2 3">KCTC 52166</strain>
    </source>
</reference>
<comment type="caution">
    <text evidence="2">The sequence shown here is derived from an EMBL/GenBank/DDBJ whole genome shotgun (WGS) entry which is preliminary data.</text>
</comment>
<feature type="domain" description="Cysteine-rich CPCC" evidence="1">
    <location>
        <begin position="9"/>
        <end position="84"/>
    </location>
</feature>
<protein>
    <submittedName>
        <fullName evidence="2">Hydrolase</fullName>
    </submittedName>
</protein>
<gene>
    <name evidence="2" type="ORF">EJV47_06160</name>
</gene>
<keyword evidence="2" id="KW-0378">Hydrolase</keyword>
<evidence type="ECO:0000313" key="2">
    <source>
        <dbReference type="EMBL" id="RTQ51386.1"/>
    </source>
</evidence>
<proteinExistence type="predicted"/>
<evidence type="ECO:0000313" key="3">
    <source>
        <dbReference type="Proteomes" id="UP000282184"/>
    </source>
</evidence>
<accession>A0A431U5C6</accession>